<accession>A0ABS8WGE9</accession>
<name>A0ABS8WGE9_DATST</name>
<sequence length="86" mass="9174">MEFKEQLGGTQGDSIPRGMELGPREASSQEKDSLLMKSQGIGTLYVSQSLMIANSAFIGPTAPGDVGSWQIENKVSSALNQIFLKA</sequence>
<gene>
    <name evidence="2" type="ORF">HAX54_044490</name>
</gene>
<evidence type="ECO:0000313" key="2">
    <source>
        <dbReference type="EMBL" id="MCE3049269.1"/>
    </source>
</evidence>
<proteinExistence type="predicted"/>
<keyword evidence="3" id="KW-1185">Reference proteome</keyword>
<reference evidence="2 3" key="1">
    <citation type="journal article" date="2021" name="BMC Genomics">
        <title>Datura genome reveals duplications of psychoactive alkaloid biosynthetic genes and high mutation rate following tissue culture.</title>
        <authorList>
            <person name="Rajewski A."/>
            <person name="Carter-House D."/>
            <person name="Stajich J."/>
            <person name="Litt A."/>
        </authorList>
    </citation>
    <scope>NUCLEOTIDE SEQUENCE [LARGE SCALE GENOMIC DNA]</scope>
    <source>
        <strain evidence="2">AR-01</strain>
    </source>
</reference>
<evidence type="ECO:0000313" key="3">
    <source>
        <dbReference type="Proteomes" id="UP000823775"/>
    </source>
</evidence>
<dbReference type="Proteomes" id="UP000823775">
    <property type="component" value="Unassembled WGS sequence"/>
</dbReference>
<organism evidence="2 3">
    <name type="scientific">Datura stramonium</name>
    <name type="common">Jimsonweed</name>
    <name type="synonym">Common thornapple</name>
    <dbReference type="NCBI Taxonomy" id="4076"/>
    <lineage>
        <taxon>Eukaryota</taxon>
        <taxon>Viridiplantae</taxon>
        <taxon>Streptophyta</taxon>
        <taxon>Embryophyta</taxon>
        <taxon>Tracheophyta</taxon>
        <taxon>Spermatophyta</taxon>
        <taxon>Magnoliopsida</taxon>
        <taxon>eudicotyledons</taxon>
        <taxon>Gunneridae</taxon>
        <taxon>Pentapetalae</taxon>
        <taxon>asterids</taxon>
        <taxon>lamiids</taxon>
        <taxon>Solanales</taxon>
        <taxon>Solanaceae</taxon>
        <taxon>Solanoideae</taxon>
        <taxon>Datureae</taxon>
        <taxon>Datura</taxon>
    </lineage>
</organism>
<feature type="region of interest" description="Disordered" evidence="1">
    <location>
        <begin position="1"/>
        <end position="33"/>
    </location>
</feature>
<protein>
    <submittedName>
        <fullName evidence="2">Uncharacterized protein</fullName>
    </submittedName>
</protein>
<dbReference type="EMBL" id="JACEIK010006788">
    <property type="protein sequence ID" value="MCE3049269.1"/>
    <property type="molecule type" value="Genomic_DNA"/>
</dbReference>
<comment type="caution">
    <text evidence="2">The sequence shown here is derived from an EMBL/GenBank/DDBJ whole genome shotgun (WGS) entry which is preliminary data.</text>
</comment>
<evidence type="ECO:0000256" key="1">
    <source>
        <dbReference type="SAM" id="MobiDB-lite"/>
    </source>
</evidence>